<evidence type="ECO:0000256" key="2">
    <source>
        <dbReference type="SAM" id="Phobius"/>
    </source>
</evidence>
<keyword evidence="2" id="KW-0812">Transmembrane</keyword>
<feature type="region of interest" description="Disordered" evidence="1">
    <location>
        <begin position="160"/>
        <end position="200"/>
    </location>
</feature>
<feature type="compositionally biased region" description="Polar residues" evidence="1">
    <location>
        <begin position="99"/>
        <end position="112"/>
    </location>
</feature>
<dbReference type="AlphaFoldDB" id="A0AAE0PBF2"/>
<protein>
    <submittedName>
        <fullName evidence="3">Uncharacterized protein</fullName>
    </submittedName>
</protein>
<evidence type="ECO:0000313" key="3">
    <source>
        <dbReference type="EMBL" id="KAK3396821.1"/>
    </source>
</evidence>
<feature type="transmembrane region" description="Helical" evidence="2">
    <location>
        <begin position="284"/>
        <end position="310"/>
    </location>
</feature>
<comment type="caution">
    <text evidence="3">The sequence shown here is derived from an EMBL/GenBank/DDBJ whole genome shotgun (WGS) entry which is preliminary data.</text>
</comment>
<dbReference type="EMBL" id="JAUTDP010000008">
    <property type="protein sequence ID" value="KAK3396821.1"/>
    <property type="molecule type" value="Genomic_DNA"/>
</dbReference>
<evidence type="ECO:0000313" key="4">
    <source>
        <dbReference type="Proteomes" id="UP001281003"/>
    </source>
</evidence>
<feature type="region of interest" description="Disordered" evidence="1">
    <location>
        <begin position="1"/>
        <end position="112"/>
    </location>
</feature>
<keyword evidence="4" id="KW-1185">Reference proteome</keyword>
<dbReference type="Gene3D" id="2.40.40.10">
    <property type="entry name" value="RlpA-like domain"/>
    <property type="match status" value="1"/>
</dbReference>
<dbReference type="CDD" id="cd22191">
    <property type="entry name" value="DPBB_RlpA_EXP_N-like"/>
    <property type="match status" value="1"/>
</dbReference>
<organism evidence="3 4">
    <name type="scientific">Sordaria brevicollis</name>
    <dbReference type="NCBI Taxonomy" id="83679"/>
    <lineage>
        <taxon>Eukaryota</taxon>
        <taxon>Fungi</taxon>
        <taxon>Dikarya</taxon>
        <taxon>Ascomycota</taxon>
        <taxon>Pezizomycotina</taxon>
        <taxon>Sordariomycetes</taxon>
        <taxon>Sordariomycetidae</taxon>
        <taxon>Sordariales</taxon>
        <taxon>Sordariaceae</taxon>
        <taxon>Sordaria</taxon>
    </lineage>
</organism>
<feature type="compositionally biased region" description="Low complexity" evidence="1">
    <location>
        <begin position="74"/>
        <end position="98"/>
    </location>
</feature>
<feature type="compositionally biased region" description="Basic and acidic residues" evidence="1">
    <location>
        <begin position="1"/>
        <end position="10"/>
    </location>
</feature>
<keyword evidence="2" id="KW-0472">Membrane</keyword>
<sequence>MASTRSERDLPIPLPSPLQSNPPDFSTYSQSNADPAEPVSPISSVFPMSQVPTRPGQAAGQAAGLRMVSPSPAPTARTARTAASSRPLPSLPPLDTSPEVTGQQHQEPSYITNTRDQVEQRIRYLPDWETPRNPPKRGKLQQTRNFLSSIPFFEARKQPSFVKKQHKPRSRSIPSLFSLVDPPVTNEKEDALSPQDQHGVNSAGWRKSLGFGYGRNSFAGLDPERHGEGQGGIQPTHTVTTLGSIPNPPPPPRLTEKERVKNLVNRRLLPPERRYPFGLDRRRFCLCVLLPVLLLLLLALGLGLGLGLGLKHKDDDDIPLTAPLGDDEPLTVHEAHFNYYSPDNGMGACGFEVGDDAVVVAISHKIWDKAAKRASNLSAKGLHNYDPDTNPLCGKPILIGNQPDLRGNGGWVQAIVIDRCGPERCPEAEDMDLTVGAFENVYDLEDVYADKENDEGRQGWWAWIA</sequence>
<reference evidence="3" key="2">
    <citation type="submission" date="2023-07" db="EMBL/GenBank/DDBJ databases">
        <authorList>
            <consortium name="Lawrence Berkeley National Laboratory"/>
            <person name="Haridas S."/>
            <person name="Hensen N."/>
            <person name="Bonometti L."/>
            <person name="Westerberg I."/>
            <person name="Brannstrom I.O."/>
            <person name="Guillou S."/>
            <person name="Cros-Aarteil S."/>
            <person name="Calhoun S."/>
            <person name="Kuo A."/>
            <person name="Mondo S."/>
            <person name="Pangilinan J."/>
            <person name="Riley R."/>
            <person name="LaButti K."/>
            <person name="Andreopoulos B."/>
            <person name="Lipzen A."/>
            <person name="Chen C."/>
            <person name="Yanf M."/>
            <person name="Daum C."/>
            <person name="Ng V."/>
            <person name="Clum A."/>
            <person name="Steindorff A."/>
            <person name="Ohm R."/>
            <person name="Martin F."/>
            <person name="Silar P."/>
            <person name="Natvig D."/>
            <person name="Lalanne C."/>
            <person name="Gautier V."/>
            <person name="Ament-velasquez S.L."/>
            <person name="Kruys A."/>
            <person name="Hutchinson M.I."/>
            <person name="Powell A.J."/>
            <person name="Barry K."/>
            <person name="Miller A.N."/>
            <person name="Grigoriev I.V."/>
            <person name="Debuchy R."/>
            <person name="Gladieux P."/>
            <person name="Thoren M.H."/>
            <person name="Johannesson H."/>
        </authorList>
    </citation>
    <scope>NUCLEOTIDE SEQUENCE</scope>
    <source>
        <strain evidence="3">FGSC 1904</strain>
    </source>
</reference>
<feature type="compositionally biased region" description="Polar residues" evidence="1">
    <location>
        <begin position="41"/>
        <end position="52"/>
    </location>
</feature>
<evidence type="ECO:0000256" key="1">
    <source>
        <dbReference type="SAM" id="MobiDB-lite"/>
    </source>
</evidence>
<proteinExistence type="predicted"/>
<dbReference type="InterPro" id="IPR036908">
    <property type="entry name" value="RlpA-like_sf"/>
</dbReference>
<name>A0AAE0PBF2_SORBR</name>
<dbReference type="SUPFAM" id="SSF50685">
    <property type="entry name" value="Barwin-like endoglucanases"/>
    <property type="match status" value="1"/>
</dbReference>
<keyword evidence="2" id="KW-1133">Transmembrane helix</keyword>
<feature type="compositionally biased region" description="Polar residues" evidence="1">
    <location>
        <begin position="17"/>
        <end position="33"/>
    </location>
</feature>
<accession>A0AAE0PBF2</accession>
<gene>
    <name evidence="3" type="ORF">B0T20DRAFT_243689</name>
</gene>
<dbReference type="Proteomes" id="UP001281003">
    <property type="component" value="Unassembled WGS sequence"/>
</dbReference>
<reference evidence="3" key="1">
    <citation type="journal article" date="2023" name="Mol. Phylogenet. Evol.">
        <title>Genome-scale phylogeny and comparative genomics of the fungal order Sordariales.</title>
        <authorList>
            <person name="Hensen N."/>
            <person name="Bonometti L."/>
            <person name="Westerberg I."/>
            <person name="Brannstrom I.O."/>
            <person name="Guillou S."/>
            <person name="Cros-Aarteil S."/>
            <person name="Calhoun S."/>
            <person name="Haridas S."/>
            <person name="Kuo A."/>
            <person name="Mondo S."/>
            <person name="Pangilinan J."/>
            <person name="Riley R."/>
            <person name="LaButti K."/>
            <person name="Andreopoulos B."/>
            <person name="Lipzen A."/>
            <person name="Chen C."/>
            <person name="Yan M."/>
            <person name="Daum C."/>
            <person name="Ng V."/>
            <person name="Clum A."/>
            <person name="Steindorff A."/>
            <person name="Ohm R.A."/>
            <person name="Martin F."/>
            <person name="Silar P."/>
            <person name="Natvig D.O."/>
            <person name="Lalanne C."/>
            <person name="Gautier V."/>
            <person name="Ament-Velasquez S.L."/>
            <person name="Kruys A."/>
            <person name="Hutchinson M.I."/>
            <person name="Powell A.J."/>
            <person name="Barry K."/>
            <person name="Miller A.N."/>
            <person name="Grigoriev I.V."/>
            <person name="Debuchy R."/>
            <person name="Gladieux P."/>
            <person name="Hiltunen Thoren M."/>
            <person name="Johannesson H."/>
        </authorList>
    </citation>
    <scope>NUCLEOTIDE SEQUENCE</scope>
    <source>
        <strain evidence="3">FGSC 1904</strain>
    </source>
</reference>